<dbReference type="Proteomes" id="UP000299102">
    <property type="component" value="Unassembled WGS sequence"/>
</dbReference>
<evidence type="ECO:0008006" key="3">
    <source>
        <dbReference type="Google" id="ProtNLM"/>
    </source>
</evidence>
<name>A0A4C1U4S7_EUMVA</name>
<evidence type="ECO:0000313" key="1">
    <source>
        <dbReference type="EMBL" id="GBP21250.1"/>
    </source>
</evidence>
<organism evidence="1 2">
    <name type="scientific">Eumeta variegata</name>
    <name type="common">Bagworm moth</name>
    <name type="synonym">Eumeta japonica</name>
    <dbReference type="NCBI Taxonomy" id="151549"/>
    <lineage>
        <taxon>Eukaryota</taxon>
        <taxon>Metazoa</taxon>
        <taxon>Ecdysozoa</taxon>
        <taxon>Arthropoda</taxon>
        <taxon>Hexapoda</taxon>
        <taxon>Insecta</taxon>
        <taxon>Pterygota</taxon>
        <taxon>Neoptera</taxon>
        <taxon>Endopterygota</taxon>
        <taxon>Lepidoptera</taxon>
        <taxon>Glossata</taxon>
        <taxon>Ditrysia</taxon>
        <taxon>Tineoidea</taxon>
        <taxon>Psychidae</taxon>
        <taxon>Oiketicinae</taxon>
        <taxon>Eumeta</taxon>
    </lineage>
</organism>
<accession>A0A4C1U4S7</accession>
<dbReference type="OrthoDB" id="425681at2759"/>
<evidence type="ECO:0000313" key="2">
    <source>
        <dbReference type="Proteomes" id="UP000299102"/>
    </source>
</evidence>
<reference evidence="1 2" key="1">
    <citation type="journal article" date="2019" name="Commun. Biol.">
        <title>The bagworm genome reveals a unique fibroin gene that provides high tensile strength.</title>
        <authorList>
            <person name="Kono N."/>
            <person name="Nakamura H."/>
            <person name="Ohtoshi R."/>
            <person name="Tomita M."/>
            <person name="Numata K."/>
            <person name="Arakawa K."/>
        </authorList>
    </citation>
    <scope>NUCLEOTIDE SEQUENCE [LARGE SCALE GENOMIC DNA]</scope>
</reference>
<keyword evidence="2" id="KW-1185">Reference proteome</keyword>
<comment type="caution">
    <text evidence="1">The sequence shown here is derived from an EMBL/GenBank/DDBJ whole genome shotgun (WGS) entry which is preliminary data.</text>
</comment>
<protein>
    <recommendedName>
        <fullName evidence="3">Reverse transcriptase domain-containing protein</fullName>
    </recommendedName>
</protein>
<gene>
    <name evidence="1" type="ORF">EVAR_84377_1</name>
</gene>
<proteinExistence type="predicted"/>
<dbReference type="EMBL" id="BGZK01000126">
    <property type="protein sequence ID" value="GBP21250.1"/>
    <property type="molecule type" value="Genomic_DNA"/>
</dbReference>
<sequence length="125" mass="14255">MDDSRMDELPVRSPLYAVDQVILVPSACGLQKMVIKTKDSVRKRGMKVNVGKTKVMVFESMTECNILIESEKVEQVKDESWVWQKKNESRINAVEMRSLRSTCGVSRKDRCGNSDVRERCGLKEA</sequence>
<dbReference type="AlphaFoldDB" id="A0A4C1U4S7"/>